<keyword evidence="2" id="KW-0067">ATP-binding</keyword>
<accession>A0A381TBK5</accession>
<protein>
    <recommendedName>
        <fullName evidence="6">Sigma-54 factor interaction domain-containing protein</fullName>
    </recommendedName>
</protein>
<dbReference type="InterPro" id="IPR002197">
    <property type="entry name" value="HTH_Fis"/>
</dbReference>
<dbReference type="Pfam" id="PF25601">
    <property type="entry name" value="AAA_lid_14"/>
    <property type="match status" value="1"/>
</dbReference>
<evidence type="ECO:0000256" key="2">
    <source>
        <dbReference type="ARBA" id="ARBA00022840"/>
    </source>
</evidence>
<sequence length="472" mass="53464">MDTVLYVGDSNDIKELIYESGRKIDPVQNGMIALNAVSESHNRYQAVIIENELPLMDPSALIKQIRHYSTIPMITVIRSDKRRSEILHDFQAGLLGWFEPKKSSTENFNRLLENCAGFNQFTNGLNKPQKSQFTPHGLGSILGISEAMQKIYNLLLQIQEKDVITILYGESGTGKNLTAKFMHDTSRRSKKPLISVNCPAIPSELLESELFGHEKGSFTGADERKDGKFLIANGGTIFLDEIGDMSSSLQAKILRVLESGEIERVGGAETHQVNVRVISATNQDIQSKIKEGKFRQDLFHRINVFPLTLPPLRDRKADIPLLTYSIFRDLKHKHNLSMTYIGPKALDHLIDYSWPGNVRELENILERALLICNNKYLSAKDIDGVLKENQNIEFPAEKSSDIIQSDDPVAEHKLSDPVPGKIMNLKEIEKEAIKYSVERNKWNMTITAEELGISRMTLYRKLEQYGLRNKNK</sequence>
<dbReference type="InterPro" id="IPR025944">
    <property type="entry name" value="Sigma_54_int_dom_CS"/>
</dbReference>
<dbReference type="InterPro" id="IPR003593">
    <property type="entry name" value="AAA+_ATPase"/>
</dbReference>
<dbReference type="PANTHER" id="PTHR32071">
    <property type="entry name" value="TRANSCRIPTIONAL REGULATORY PROTEIN"/>
    <property type="match status" value="1"/>
</dbReference>
<proteinExistence type="predicted"/>
<dbReference type="SUPFAM" id="SSF52540">
    <property type="entry name" value="P-loop containing nucleoside triphosphate hydrolases"/>
    <property type="match status" value="1"/>
</dbReference>
<keyword evidence="3" id="KW-0805">Transcription regulation</keyword>
<dbReference type="AlphaFoldDB" id="A0A381TBK5"/>
<dbReference type="CDD" id="cd00009">
    <property type="entry name" value="AAA"/>
    <property type="match status" value="1"/>
</dbReference>
<dbReference type="Gene3D" id="1.10.8.60">
    <property type="match status" value="1"/>
</dbReference>
<dbReference type="Gene3D" id="3.40.50.2300">
    <property type="match status" value="1"/>
</dbReference>
<evidence type="ECO:0000256" key="3">
    <source>
        <dbReference type="ARBA" id="ARBA00023015"/>
    </source>
</evidence>
<evidence type="ECO:0000259" key="6">
    <source>
        <dbReference type="PROSITE" id="PS50045"/>
    </source>
</evidence>
<dbReference type="EMBL" id="UINC01004331">
    <property type="protein sequence ID" value="SVA13536.1"/>
    <property type="molecule type" value="Genomic_DNA"/>
</dbReference>
<evidence type="ECO:0000256" key="1">
    <source>
        <dbReference type="ARBA" id="ARBA00022741"/>
    </source>
</evidence>
<keyword evidence="4" id="KW-0238">DNA-binding</keyword>
<gene>
    <name evidence="7" type="ORF">METZ01_LOCUS66390</name>
</gene>
<feature type="domain" description="Sigma-54 factor interaction" evidence="6">
    <location>
        <begin position="141"/>
        <end position="370"/>
    </location>
</feature>
<dbReference type="PROSITE" id="PS50045">
    <property type="entry name" value="SIGMA54_INTERACT_4"/>
    <property type="match status" value="1"/>
</dbReference>
<keyword evidence="5" id="KW-0804">Transcription</keyword>
<name>A0A381TBK5_9ZZZZ</name>
<evidence type="ECO:0000256" key="4">
    <source>
        <dbReference type="ARBA" id="ARBA00023125"/>
    </source>
</evidence>
<organism evidence="7">
    <name type="scientific">marine metagenome</name>
    <dbReference type="NCBI Taxonomy" id="408172"/>
    <lineage>
        <taxon>unclassified sequences</taxon>
        <taxon>metagenomes</taxon>
        <taxon>ecological metagenomes</taxon>
    </lineage>
</organism>
<dbReference type="GO" id="GO:0005524">
    <property type="term" value="F:ATP binding"/>
    <property type="evidence" value="ECO:0007669"/>
    <property type="project" value="UniProtKB-KW"/>
</dbReference>
<dbReference type="FunFam" id="3.40.50.300:FF:000006">
    <property type="entry name" value="DNA-binding transcriptional regulator NtrC"/>
    <property type="match status" value="1"/>
</dbReference>
<dbReference type="GO" id="GO:0006355">
    <property type="term" value="P:regulation of DNA-templated transcription"/>
    <property type="evidence" value="ECO:0007669"/>
    <property type="project" value="InterPro"/>
</dbReference>
<keyword evidence="1" id="KW-0547">Nucleotide-binding</keyword>
<dbReference type="Pfam" id="PF02954">
    <property type="entry name" value="HTH_8"/>
    <property type="match status" value="1"/>
</dbReference>
<dbReference type="SUPFAM" id="SSF46689">
    <property type="entry name" value="Homeodomain-like"/>
    <property type="match status" value="1"/>
</dbReference>
<evidence type="ECO:0000256" key="5">
    <source>
        <dbReference type="ARBA" id="ARBA00023163"/>
    </source>
</evidence>
<dbReference type="SUPFAM" id="SSF52172">
    <property type="entry name" value="CheY-like"/>
    <property type="match status" value="1"/>
</dbReference>
<dbReference type="PROSITE" id="PS00676">
    <property type="entry name" value="SIGMA54_INTERACT_2"/>
    <property type="match status" value="1"/>
</dbReference>
<dbReference type="Pfam" id="PF00158">
    <property type="entry name" value="Sigma54_activat"/>
    <property type="match status" value="1"/>
</dbReference>
<dbReference type="Gene3D" id="1.10.10.60">
    <property type="entry name" value="Homeodomain-like"/>
    <property type="match status" value="1"/>
</dbReference>
<dbReference type="Gene3D" id="3.40.50.300">
    <property type="entry name" value="P-loop containing nucleotide triphosphate hydrolases"/>
    <property type="match status" value="1"/>
</dbReference>
<dbReference type="GO" id="GO:0043565">
    <property type="term" value="F:sequence-specific DNA binding"/>
    <property type="evidence" value="ECO:0007669"/>
    <property type="project" value="InterPro"/>
</dbReference>
<dbReference type="SMART" id="SM00382">
    <property type="entry name" value="AAA"/>
    <property type="match status" value="1"/>
</dbReference>
<dbReference type="InterPro" id="IPR002078">
    <property type="entry name" value="Sigma_54_int"/>
</dbReference>
<dbReference type="InterPro" id="IPR027417">
    <property type="entry name" value="P-loop_NTPase"/>
</dbReference>
<dbReference type="PROSITE" id="PS00688">
    <property type="entry name" value="SIGMA54_INTERACT_3"/>
    <property type="match status" value="1"/>
</dbReference>
<dbReference type="InterPro" id="IPR058031">
    <property type="entry name" value="AAA_lid_NorR"/>
</dbReference>
<dbReference type="InterPro" id="IPR011006">
    <property type="entry name" value="CheY-like_superfamily"/>
</dbReference>
<reference evidence="7" key="1">
    <citation type="submission" date="2018-05" db="EMBL/GenBank/DDBJ databases">
        <authorList>
            <person name="Lanie J.A."/>
            <person name="Ng W.-L."/>
            <person name="Kazmierczak K.M."/>
            <person name="Andrzejewski T.M."/>
            <person name="Davidsen T.M."/>
            <person name="Wayne K.J."/>
            <person name="Tettelin H."/>
            <person name="Glass J.I."/>
            <person name="Rusch D."/>
            <person name="Podicherti R."/>
            <person name="Tsui H.-C.T."/>
            <person name="Winkler M.E."/>
        </authorList>
    </citation>
    <scope>NUCLEOTIDE SEQUENCE</scope>
</reference>
<dbReference type="InterPro" id="IPR025943">
    <property type="entry name" value="Sigma_54_int_dom_ATP-bd_2"/>
</dbReference>
<dbReference type="PRINTS" id="PR01590">
    <property type="entry name" value="HTHFIS"/>
</dbReference>
<dbReference type="InterPro" id="IPR009057">
    <property type="entry name" value="Homeodomain-like_sf"/>
</dbReference>
<evidence type="ECO:0000313" key="7">
    <source>
        <dbReference type="EMBL" id="SVA13536.1"/>
    </source>
</evidence>